<dbReference type="EMBL" id="MU865940">
    <property type="protein sequence ID" value="KAK4448917.1"/>
    <property type="molecule type" value="Genomic_DNA"/>
</dbReference>
<reference evidence="2" key="1">
    <citation type="journal article" date="2023" name="Mol. Phylogenet. Evol.">
        <title>Genome-scale phylogeny and comparative genomics of the fungal order Sordariales.</title>
        <authorList>
            <person name="Hensen N."/>
            <person name="Bonometti L."/>
            <person name="Westerberg I."/>
            <person name="Brannstrom I.O."/>
            <person name="Guillou S."/>
            <person name="Cros-Aarteil S."/>
            <person name="Calhoun S."/>
            <person name="Haridas S."/>
            <person name="Kuo A."/>
            <person name="Mondo S."/>
            <person name="Pangilinan J."/>
            <person name="Riley R."/>
            <person name="LaButti K."/>
            <person name="Andreopoulos B."/>
            <person name="Lipzen A."/>
            <person name="Chen C."/>
            <person name="Yan M."/>
            <person name="Daum C."/>
            <person name="Ng V."/>
            <person name="Clum A."/>
            <person name="Steindorff A."/>
            <person name="Ohm R.A."/>
            <person name="Martin F."/>
            <person name="Silar P."/>
            <person name="Natvig D.O."/>
            <person name="Lalanne C."/>
            <person name="Gautier V."/>
            <person name="Ament-Velasquez S.L."/>
            <person name="Kruys A."/>
            <person name="Hutchinson M.I."/>
            <person name="Powell A.J."/>
            <person name="Barry K."/>
            <person name="Miller A.N."/>
            <person name="Grigoriev I.V."/>
            <person name="Debuchy R."/>
            <person name="Gladieux P."/>
            <person name="Hiltunen Thoren M."/>
            <person name="Johannesson H."/>
        </authorList>
    </citation>
    <scope>NUCLEOTIDE SEQUENCE</scope>
    <source>
        <strain evidence="2">PSN243</strain>
    </source>
</reference>
<dbReference type="Proteomes" id="UP001321760">
    <property type="component" value="Unassembled WGS sequence"/>
</dbReference>
<comment type="caution">
    <text evidence="2">The sequence shown here is derived from an EMBL/GenBank/DDBJ whole genome shotgun (WGS) entry which is preliminary data.</text>
</comment>
<protein>
    <submittedName>
        <fullName evidence="2">Uncharacterized protein</fullName>
    </submittedName>
</protein>
<keyword evidence="1" id="KW-0732">Signal</keyword>
<proteinExistence type="predicted"/>
<evidence type="ECO:0000313" key="3">
    <source>
        <dbReference type="Proteomes" id="UP001321760"/>
    </source>
</evidence>
<reference evidence="2" key="2">
    <citation type="submission" date="2023-05" db="EMBL/GenBank/DDBJ databases">
        <authorList>
            <consortium name="Lawrence Berkeley National Laboratory"/>
            <person name="Steindorff A."/>
            <person name="Hensen N."/>
            <person name="Bonometti L."/>
            <person name="Westerberg I."/>
            <person name="Brannstrom I.O."/>
            <person name="Guillou S."/>
            <person name="Cros-Aarteil S."/>
            <person name="Calhoun S."/>
            <person name="Haridas S."/>
            <person name="Kuo A."/>
            <person name="Mondo S."/>
            <person name="Pangilinan J."/>
            <person name="Riley R."/>
            <person name="Labutti K."/>
            <person name="Andreopoulos B."/>
            <person name="Lipzen A."/>
            <person name="Chen C."/>
            <person name="Yanf M."/>
            <person name="Daum C."/>
            <person name="Ng V."/>
            <person name="Clum A."/>
            <person name="Ohm R."/>
            <person name="Martin F."/>
            <person name="Silar P."/>
            <person name="Natvig D."/>
            <person name="Lalanne C."/>
            <person name="Gautier V."/>
            <person name="Ament-Velasquez S.L."/>
            <person name="Kruys A."/>
            <person name="Hutchinson M.I."/>
            <person name="Powell A.J."/>
            <person name="Barry K."/>
            <person name="Miller A.N."/>
            <person name="Grigoriev I.V."/>
            <person name="Debuchy R."/>
            <person name="Gladieux P."/>
            <person name="Thoren M.H."/>
            <person name="Johannesson H."/>
        </authorList>
    </citation>
    <scope>NUCLEOTIDE SEQUENCE</scope>
    <source>
        <strain evidence="2">PSN243</strain>
    </source>
</reference>
<evidence type="ECO:0000256" key="1">
    <source>
        <dbReference type="SAM" id="SignalP"/>
    </source>
</evidence>
<dbReference type="AlphaFoldDB" id="A0AAV9GLS8"/>
<accession>A0AAV9GLS8</accession>
<sequence length="109" mass="11589">MVCLLGIVAATVATIMGANAFTQPCHYPYDQCGWVLASRDYGYTFDDLQAAAGSDDGSHIYDALYACESETGNIRYIGWCGVAACGSGTVPNDNCVDLNHLEDPEGLQV</sequence>
<name>A0AAV9GLS8_9PEZI</name>
<feature type="chain" id="PRO_5044012638" evidence="1">
    <location>
        <begin position="21"/>
        <end position="109"/>
    </location>
</feature>
<gene>
    <name evidence="2" type="ORF">QBC34DRAFT_406345</name>
</gene>
<keyword evidence="3" id="KW-1185">Reference proteome</keyword>
<organism evidence="2 3">
    <name type="scientific">Podospora aff. communis PSN243</name>
    <dbReference type="NCBI Taxonomy" id="3040156"/>
    <lineage>
        <taxon>Eukaryota</taxon>
        <taxon>Fungi</taxon>
        <taxon>Dikarya</taxon>
        <taxon>Ascomycota</taxon>
        <taxon>Pezizomycotina</taxon>
        <taxon>Sordariomycetes</taxon>
        <taxon>Sordariomycetidae</taxon>
        <taxon>Sordariales</taxon>
        <taxon>Podosporaceae</taxon>
        <taxon>Podospora</taxon>
    </lineage>
</organism>
<feature type="signal peptide" evidence="1">
    <location>
        <begin position="1"/>
        <end position="20"/>
    </location>
</feature>
<evidence type="ECO:0000313" key="2">
    <source>
        <dbReference type="EMBL" id="KAK4448917.1"/>
    </source>
</evidence>